<dbReference type="PANTHER" id="PTHR18901">
    <property type="entry name" value="2-DEOXYGLUCOSE-6-PHOSPHATE PHOSPHATASE 2"/>
    <property type="match status" value="1"/>
</dbReference>
<dbReference type="EMBL" id="VDFV01000046">
    <property type="protein sequence ID" value="TNC63913.1"/>
    <property type="molecule type" value="Genomic_DNA"/>
</dbReference>
<dbReference type="SUPFAM" id="SSF56784">
    <property type="entry name" value="HAD-like"/>
    <property type="match status" value="1"/>
</dbReference>
<dbReference type="Proteomes" id="UP000305709">
    <property type="component" value="Unassembled WGS sequence"/>
</dbReference>
<proteinExistence type="predicted"/>
<evidence type="ECO:0000313" key="2">
    <source>
        <dbReference type="Proteomes" id="UP000305709"/>
    </source>
</evidence>
<dbReference type="PANTHER" id="PTHR18901:SF38">
    <property type="entry name" value="PSEUDOURIDINE-5'-PHOSPHATASE"/>
    <property type="match status" value="1"/>
</dbReference>
<dbReference type="AlphaFoldDB" id="A0A5C4N534"/>
<reference evidence="1 2" key="1">
    <citation type="submission" date="2019-06" db="EMBL/GenBank/DDBJ databases">
        <authorList>
            <person name="Jiang L."/>
        </authorList>
    </citation>
    <scope>NUCLEOTIDE SEQUENCE [LARGE SCALE GENOMIC DNA]</scope>
    <source>
        <strain evidence="1 2">YIM 48858</strain>
    </source>
</reference>
<dbReference type="RefSeq" id="WP_139083279.1">
    <property type="nucleotide sequence ID" value="NZ_VDFV01000046.1"/>
</dbReference>
<protein>
    <submittedName>
        <fullName evidence="1">HAD family phosphatase</fullName>
    </submittedName>
</protein>
<comment type="caution">
    <text evidence="1">The sequence shown here is derived from an EMBL/GenBank/DDBJ whole genome shotgun (WGS) entry which is preliminary data.</text>
</comment>
<dbReference type="CDD" id="cd07505">
    <property type="entry name" value="HAD_BPGM-like"/>
    <property type="match status" value="1"/>
</dbReference>
<dbReference type="SFLD" id="SFLDS00003">
    <property type="entry name" value="Haloacid_Dehalogenase"/>
    <property type="match status" value="1"/>
</dbReference>
<dbReference type="NCBIfam" id="TIGR01509">
    <property type="entry name" value="HAD-SF-IA-v3"/>
    <property type="match status" value="1"/>
</dbReference>
<sequence>MPAPFDAVIFDLDGTLIDTEALCNLAGVEACANLGLPVSLAFFESLAGIDDRTRARLIEEHTGSPVEFGAFLAEWDTLCTERFRQGIPIKPGAREILDRLADAGLPLALATSSRRGPAEEKLEFTGLRRHFRTVVTFDDVAAPKPAPDAYLLAAERLGVAPRRCLAFEDSETGARSAHAAGLTVVQVPDLHPTKGAHAHHVAPSLLEGAALAGLLPA</sequence>
<dbReference type="SFLD" id="SFLDG01129">
    <property type="entry name" value="C1.5:_HAD__Beta-PGM__Phosphata"/>
    <property type="match status" value="1"/>
</dbReference>
<dbReference type="InterPro" id="IPR023198">
    <property type="entry name" value="PGP-like_dom2"/>
</dbReference>
<dbReference type="InterPro" id="IPR023214">
    <property type="entry name" value="HAD_sf"/>
</dbReference>
<gene>
    <name evidence="1" type="ORF">FHG71_19020</name>
</gene>
<dbReference type="InterPro" id="IPR006439">
    <property type="entry name" value="HAD-SF_hydro_IA"/>
</dbReference>
<dbReference type="Gene3D" id="3.40.50.1000">
    <property type="entry name" value="HAD superfamily/HAD-like"/>
    <property type="match status" value="1"/>
</dbReference>
<accession>A0A5C4N534</accession>
<organism evidence="1 2">
    <name type="scientific">Rubellimicrobium roseum</name>
    <dbReference type="NCBI Taxonomy" id="687525"/>
    <lineage>
        <taxon>Bacteria</taxon>
        <taxon>Pseudomonadati</taxon>
        <taxon>Pseudomonadota</taxon>
        <taxon>Alphaproteobacteria</taxon>
        <taxon>Rhodobacterales</taxon>
        <taxon>Roseobacteraceae</taxon>
        <taxon>Rubellimicrobium</taxon>
    </lineage>
</organism>
<keyword evidence="2" id="KW-1185">Reference proteome</keyword>
<name>A0A5C4N534_9RHOB</name>
<dbReference type="Gene3D" id="1.10.150.240">
    <property type="entry name" value="Putative phosphatase, domain 2"/>
    <property type="match status" value="1"/>
</dbReference>
<evidence type="ECO:0000313" key="1">
    <source>
        <dbReference type="EMBL" id="TNC63913.1"/>
    </source>
</evidence>
<dbReference type="PRINTS" id="PR00413">
    <property type="entry name" value="HADHALOGNASE"/>
</dbReference>
<dbReference type="OrthoDB" id="9782449at2"/>
<dbReference type="InterPro" id="IPR036412">
    <property type="entry name" value="HAD-like_sf"/>
</dbReference>
<dbReference type="Pfam" id="PF00702">
    <property type="entry name" value="Hydrolase"/>
    <property type="match status" value="1"/>
</dbReference>
<dbReference type="SFLD" id="SFLDG01135">
    <property type="entry name" value="C1.5.6:_HAD__Beta-PGM__Phospha"/>
    <property type="match status" value="1"/>
</dbReference>